<accession>A0ABV2R961</accession>
<evidence type="ECO:0000313" key="3">
    <source>
        <dbReference type="Proteomes" id="UP001549313"/>
    </source>
</evidence>
<dbReference type="Pfam" id="PF00583">
    <property type="entry name" value="Acetyltransf_1"/>
    <property type="match status" value="1"/>
</dbReference>
<dbReference type="Gene3D" id="3.40.630.30">
    <property type="match status" value="1"/>
</dbReference>
<evidence type="ECO:0000313" key="2">
    <source>
        <dbReference type="EMBL" id="MET4683126.1"/>
    </source>
</evidence>
<dbReference type="Proteomes" id="UP001549313">
    <property type="component" value="Unassembled WGS sequence"/>
</dbReference>
<feature type="domain" description="N-acetyltransferase" evidence="1">
    <location>
        <begin position="1"/>
        <end position="163"/>
    </location>
</feature>
<dbReference type="InterPro" id="IPR000182">
    <property type="entry name" value="GNAT_dom"/>
</dbReference>
<sequence length="163" mass="18776">MIRALISDASLLDQIWQFYELESSFWSGNDTDDAGRFTSLSGFLSRLGQPDPFDWAYIIRYEGKLAGLLIVGHQNFGGRSIMEFADLYVLPKYRGKGVASEAIRQTMLSSNEPWLVCVFREDRQALAFWRAAFERLAFTSVREVLQPKDPELHEFIVNEEHFT</sequence>
<organism evidence="2 3">
    <name type="scientific">Brevundimonas faecalis</name>
    <dbReference type="NCBI Taxonomy" id="947378"/>
    <lineage>
        <taxon>Bacteria</taxon>
        <taxon>Pseudomonadati</taxon>
        <taxon>Pseudomonadota</taxon>
        <taxon>Alphaproteobacteria</taxon>
        <taxon>Caulobacterales</taxon>
        <taxon>Caulobacteraceae</taxon>
        <taxon>Brevundimonas</taxon>
    </lineage>
</organism>
<dbReference type="RefSeq" id="WP_354088061.1">
    <property type="nucleotide sequence ID" value="NZ_JBEPTF010000001.1"/>
</dbReference>
<evidence type="ECO:0000259" key="1">
    <source>
        <dbReference type="PROSITE" id="PS51186"/>
    </source>
</evidence>
<reference evidence="2 3" key="1">
    <citation type="submission" date="2024-06" db="EMBL/GenBank/DDBJ databases">
        <title>Sorghum-associated microbial communities from plants grown in Nebraska, USA.</title>
        <authorList>
            <person name="Schachtman D."/>
        </authorList>
    </citation>
    <scope>NUCLEOTIDE SEQUENCE [LARGE SCALE GENOMIC DNA]</scope>
    <source>
        <strain evidence="2 3">2814</strain>
    </source>
</reference>
<comment type="caution">
    <text evidence="2">The sequence shown here is derived from an EMBL/GenBank/DDBJ whole genome shotgun (WGS) entry which is preliminary data.</text>
</comment>
<keyword evidence="3" id="KW-1185">Reference proteome</keyword>
<proteinExistence type="predicted"/>
<dbReference type="SUPFAM" id="SSF55729">
    <property type="entry name" value="Acyl-CoA N-acyltransferases (Nat)"/>
    <property type="match status" value="1"/>
</dbReference>
<dbReference type="CDD" id="cd04301">
    <property type="entry name" value="NAT_SF"/>
    <property type="match status" value="1"/>
</dbReference>
<dbReference type="EMBL" id="JBEPTF010000001">
    <property type="protein sequence ID" value="MET4683126.1"/>
    <property type="molecule type" value="Genomic_DNA"/>
</dbReference>
<gene>
    <name evidence="2" type="ORF">ABIE19_001035</name>
</gene>
<protein>
    <submittedName>
        <fullName evidence="2">Acetyltransferase</fullName>
    </submittedName>
</protein>
<dbReference type="PROSITE" id="PS51186">
    <property type="entry name" value="GNAT"/>
    <property type="match status" value="1"/>
</dbReference>
<name>A0ABV2R961_9CAUL</name>
<dbReference type="InterPro" id="IPR016181">
    <property type="entry name" value="Acyl_CoA_acyltransferase"/>
</dbReference>